<dbReference type="Proteomes" id="UP000675781">
    <property type="component" value="Unassembled WGS sequence"/>
</dbReference>
<dbReference type="EMBL" id="JAGSOG010000156">
    <property type="protein sequence ID" value="MBR7836707.1"/>
    <property type="molecule type" value="Genomic_DNA"/>
</dbReference>
<proteinExistence type="predicted"/>
<dbReference type="PROSITE" id="PS50995">
    <property type="entry name" value="HTH_MARR_2"/>
    <property type="match status" value="1"/>
</dbReference>
<feature type="domain" description="HTH marR-type" evidence="2">
    <location>
        <begin position="1"/>
        <end position="106"/>
    </location>
</feature>
<protein>
    <submittedName>
        <fullName evidence="3">MarR family transcriptional regulator</fullName>
    </submittedName>
</protein>
<evidence type="ECO:0000259" key="2">
    <source>
        <dbReference type="PROSITE" id="PS50995"/>
    </source>
</evidence>
<evidence type="ECO:0000313" key="3">
    <source>
        <dbReference type="EMBL" id="MBR7836707.1"/>
    </source>
</evidence>
<dbReference type="InterPro" id="IPR036388">
    <property type="entry name" value="WH-like_DNA-bd_sf"/>
</dbReference>
<comment type="caution">
    <text evidence="3">The sequence shown here is derived from an EMBL/GenBank/DDBJ whole genome shotgun (WGS) entry which is preliminary data.</text>
</comment>
<dbReference type="PANTHER" id="PTHR39515:SF2">
    <property type="entry name" value="HTH-TYPE TRANSCRIPTIONAL REGULATOR RV0880"/>
    <property type="match status" value="1"/>
</dbReference>
<dbReference type="SMART" id="SM00347">
    <property type="entry name" value="HTH_MARR"/>
    <property type="match status" value="1"/>
</dbReference>
<accession>A0A941EUM6</accession>
<dbReference type="SUPFAM" id="SSF46785">
    <property type="entry name" value="Winged helix' DNA-binding domain"/>
    <property type="match status" value="1"/>
</dbReference>
<dbReference type="PANTHER" id="PTHR39515">
    <property type="entry name" value="CONSERVED PROTEIN"/>
    <property type="match status" value="1"/>
</dbReference>
<dbReference type="InterPro" id="IPR052526">
    <property type="entry name" value="HTH-type_Bedaq_tolerance"/>
</dbReference>
<name>A0A941EUM6_9ACTN</name>
<dbReference type="InterPro" id="IPR036390">
    <property type="entry name" value="WH_DNA-bd_sf"/>
</dbReference>
<feature type="region of interest" description="Disordered" evidence="1">
    <location>
        <begin position="113"/>
        <end position="136"/>
    </location>
</feature>
<dbReference type="GO" id="GO:0003700">
    <property type="term" value="F:DNA-binding transcription factor activity"/>
    <property type="evidence" value="ECO:0007669"/>
    <property type="project" value="InterPro"/>
</dbReference>
<dbReference type="Gene3D" id="1.10.10.10">
    <property type="entry name" value="Winged helix-like DNA-binding domain superfamily/Winged helix DNA-binding domain"/>
    <property type="match status" value="1"/>
</dbReference>
<dbReference type="InterPro" id="IPR000835">
    <property type="entry name" value="HTH_MarR-typ"/>
</dbReference>
<dbReference type="Pfam" id="PF01047">
    <property type="entry name" value="MarR"/>
    <property type="match status" value="1"/>
</dbReference>
<gene>
    <name evidence="3" type="ORF">KDL01_25730</name>
</gene>
<evidence type="ECO:0000313" key="4">
    <source>
        <dbReference type="Proteomes" id="UP000675781"/>
    </source>
</evidence>
<organism evidence="3 4">
    <name type="scientific">Actinospica durhamensis</name>
    <dbReference type="NCBI Taxonomy" id="1508375"/>
    <lineage>
        <taxon>Bacteria</taxon>
        <taxon>Bacillati</taxon>
        <taxon>Actinomycetota</taxon>
        <taxon>Actinomycetes</taxon>
        <taxon>Catenulisporales</taxon>
        <taxon>Actinospicaceae</taxon>
        <taxon>Actinospica</taxon>
    </lineage>
</organism>
<dbReference type="AlphaFoldDB" id="A0A941EUM6"/>
<reference evidence="3" key="1">
    <citation type="submission" date="2021-04" db="EMBL/GenBank/DDBJ databases">
        <title>Genome based classification of Actinospica acidithermotolerans sp. nov., an actinobacterium isolated from an Indonesian hot spring.</title>
        <authorList>
            <person name="Kusuma A.B."/>
            <person name="Putra K.E."/>
            <person name="Nafisah S."/>
            <person name="Loh J."/>
            <person name="Nouioui I."/>
            <person name="Goodfellow M."/>
        </authorList>
    </citation>
    <scope>NUCLEOTIDE SEQUENCE</scope>
    <source>
        <strain evidence="3">CSCA 57</strain>
    </source>
</reference>
<keyword evidence="4" id="KW-1185">Reference proteome</keyword>
<evidence type="ECO:0000256" key="1">
    <source>
        <dbReference type="SAM" id="MobiDB-lite"/>
    </source>
</evidence>
<sequence length="136" mass="14326">MSLTSVSTLSALDRRGACRITELAALQGVAQPSMTALIGSLEQAGLVRRAPDPTDRRAVLVTLTPAGLSYLTERRAGGAERLATLIDRLTPAQAAALSAAVPALLRLRELQEEAMERSATNPAHKAEATSGRRSQP</sequence>